<evidence type="ECO:0000313" key="6">
    <source>
        <dbReference type="EMBL" id="TVY38946.1"/>
    </source>
</evidence>
<dbReference type="PANTHER" id="PTHR31001">
    <property type="entry name" value="UNCHARACTERIZED TRANSCRIPTIONAL REGULATORY PROTEIN"/>
    <property type="match status" value="1"/>
</dbReference>
<keyword evidence="3" id="KW-0539">Nucleus</keyword>
<name>A0A8H8U9D2_9HELO</name>
<dbReference type="GO" id="GO:0003677">
    <property type="term" value="F:DNA binding"/>
    <property type="evidence" value="ECO:0007669"/>
    <property type="project" value="InterPro"/>
</dbReference>
<feature type="region of interest" description="Disordered" evidence="4">
    <location>
        <begin position="83"/>
        <end position="128"/>
    </location>
</feature>
<feature type="domain" description="Zn(2)-C6 fungal-type" evidence="5">
    <location>
        <begin position="15"/>
        <end position="43"/>
    </location>
</feature>
<accession>A0A8H8U9D2</accession>
<evidence type="ECO:0000256" key="1">
    <source>
        <dbReference type="ARBA" id="ARBA00004123"/>
    </source>
</evidence>
<dbReference type="EMBL" id="QGMJ01000253">
    <property type="protein sequence ID" value="TVY38946.1"/>
    <property type="molecule type" value="Genomic_DNA"/>
</dbReference>
<gene>
    <name evidence="6" type="primary">vrtR1_0</name>
    <name evidence="6" type="ORF">LSUB1_G003869</name>
</gene>
<dbReference type="SMART" id="SM00066">
    <property type="entry name" value="GAL4"/>
    <property type="match status" value="1"/>
</dbReference>
<dbReference type="InterPro" id="IPR050613">
    <property type="entry name" value="Sec_Metabolite_Reg"/>
</dbReference>
<organism evidence="6 7">
    <name type="scientific">Lachnellula subtilissima</name>
    <dbReference type="NCBI Taxonomy" id="602034"/>
    <lineage>
        <taxon>Eukaryota</taxon>
        <taxon>Fungi</taxon>
        <taxon>Dikarya</taxon>
        <taxon>Ascomycota</taxon>
        <taxon>Pezizomycotina</taxon>
        <taxon>Leotiomycetes</taxon>
        <taxon>Helotiales</taxon>
        <taxon>Lachnaceae</taxon>
        <taxon>Lachnellula</taxon>
    </lineage>
</organism>
<dbReference type="CDD" id="cd12148">
    <property type="entry name" value="fungal_TF_MHR"/>
    <property type="match status" value="1"/>
</dbReference>
<dbReference type="GO" id="GO:0006351">
    <property type="term" value="P:DNA-templated transcription"/>
    <property type="evidence" value="ECO:0007669"/>
    <property type="project" value="InterPro"/>
</dbReference>
<dbReference type="PANTHER" id="PTHR31001:SF45">
    <property type="entry name" value="ZN(II)2CYS6 TRANSCRIPTION FACTOR (EUROFUNG)"/>
    <property type="match status" value="1"/>
</dbReference>
<dbReference type="InterPro" id="IPR036864">
    <property type="entry name" value="Zn2-C6_fun-type_DNA-bd_sf"/>
</dbReference>
<keyword evidence="2" id="KW-0479">Metal-binding</keyword>
<dbReference type="OrthoDB" id="2269373at2759"/>
<dbReference type="Pfam" id="PF00172">
    <property type="entry name" value="Zn_clus"/>
    <property type="match status" value="1"/>
</dbReference>
<dbReference type="Gene3D" id="4.10.240.10">
    <property type="entry name" value="Zn(2)-C6 fungal-type DNA-binding domain"/>
    <property type="match status" value="1"/>
</dbReference>
<evidence type="ECO:0000256" key="4">
    <source>
        <dbReference type="SAM" id="MobiDB-lite"/>
    </source>
</evidence>
<comment type="caution">
    <text evidence="6">The sequence shown here is derived from an EMBL/GenBank/DDBJ whole genome shotgun (WGS) entry which is preliminary data.</text>
</comment>
<dbReference type="AlphaFoldDB" id="A0A8H8U9D2"/>
<dbReference type="GO" id="GO:0008270">
    <property type="term" value="F:zinc ion binding"/>
    <property type="evidence" value="ECO:0007669"/>
    <property type="project" value="InterPro"/>
</dbReference>
<evidence type="ECO:0000259" key="5">
    <source>
        <dbReference type="PROSITE" id="PS50048"/>
    </source>
</evidence>
<dbReference type="Proteomes" id="UP000462212">
    <property type="component" value="Unassembled WGS sequence"/>
</dbReference>
<protein>
    <submittedName>
        <fullName evidence="6">Transcription factor</fullName>
    </submittedName>
</protein>
<evidence type="ECO:0000313" key="7">
    <source>
        <dbReference type="Proteomes" id="UP000462212"/>
    </source>
</evidence>
<proteinExistence type="predicted"/>
<evidence type="ECO:0000256" key="2">
    <source>
        <dbReference type="ARBA" id="ARBA00022723"/>
    </source>
</evidence>
<keyword evidence="7" id="KW-1185">Reference proteome</keyword>
<feature type="compositionally biased region" description="Basic and acidic residues" evidence="4">
    <location>
        <begin position="83"/>
        <end position="111"/>
    </location>
</feature>
<dbReference type="Pfam" id="PF04082">
    <property type="entry name" value="Fungal_trans"/>
    <property type="match status" value="1"/>
</dbReference>
<dbReference type="InterPro" id="IPR001138">
    <property type="entry name" value="Zn2Cys6_DnaBD"/>
</dbReference>
<dbReference type="GO" id="GO:0005634">
    <property type="term" value="C:nucleus"/>
    <property type="evidence" value="ECO:0007669"/>
    <property type="project" value="UniProtKB-SubCell"/>
</dbReference>
<dbReference type="SUPFAM" id="SSF57701">
    <property type="entry name" value="Zn2/Cys6 DNA-binding domain"/>
    <property type="match status" value="1"/>
</dbReference>
<evidence type="ECO:0000256" key="3">
    <source>
        <dbReference type="ARBA" id="ARBA00023242"/>
    </source>
</evidence>
<comment type="subcellular location">
    <subcellularLocation>
        <location evidence="1">Nucleus</location>
    </subcellularLocation>
</comment>
<sequence>MSPPTAPSKPQRILACVRCQQRKIKCDRNFPCANCNTSRVQCVPATLTQRGRRKPRFPERELLERLRKYEDLLSRNNIEFEPLHKGKHAGEKELSTSHGGRGDESEDEQPRAVEAGCPSPSTSTKSERVYEAKDYWRSLNSGSRDPGNDSDSSQDDMRGVFFQKGWVQLYGDNDHLLFGSQNGNIDLSTLHPDPVQIFRLWQVYLDNVNPLLKVTHTPSLQGRIVDAVSNVAAISPALEALLFSIYCMAVSLIEDDCQDIFGSSKEDHLTRFQFGCQQALLNCGFLRTNDRDCLTALFLYLFSIRPRTVPQSLSAMLGVAIRIAQRMGIHNESALAKCTVFEAELRRRLWWSLMLFDSRISEMADHNVWLEELKHTSTAETCPELLSHIPDPAHRSDTDTQDLDFRTTTLDPTWDCRIPLNVNDSDIRPELKEPPSLVQGNSTDSIFVVVRGEIAEFIRHSSFNLNFTNPALKPVVKSGQHDLAELVILEKMIEDKYLRYCDPDNPLHFMTIWWARAHLARCRLLEYHSSYANSSVRPTDTQRDAQREASISHALCMLECDTKFATSPLAKKFLWQVNVHFPFPAFVHILQDLRRLPFSAYSEQAWEVMSENTEARLMFMATAFKNPFLEIFANIVHEAWEAREAAVDQLREPLVPPSIVSFSRARTAQKGPVVQVAETQQPNFESGMGMDTNDLQISMPMSSGSNGQLYDMGGQSGYGVMGPLYPNMSGQAPLDVDMNSLDWAIMDWGSGDVYPGVLDAEF</sequence>
<dbReference type="GO" id="GO:0000981">
    <property type="term" value="F:DNA-binding transcription factor activity, RNA polymerase II-specific"/>
    <property type="evidence" value="ECO:0007669"/>
    <property type="project" value="InterPro"/>
</dbReference>
<dbReference type="PROSITE" id="PS50048">
    <property type="entry name" value="ZN2_CY6_FUNGAL_2"/>
    <property type="match status" value="1"/>
</dbReference>
<dbReference type="InterPro" id="IPR007219">
    <property type="entry name" value="XnlR_reg_dom"/>
</dbReference>
<dbReference type="CDD" id="cd00067">
    <property type="entry name" value="GAL4"/>
    <property type="match status" value="1"/>
</dbReference>
<reference evidence="6 7" key="1">
    <citation type="submission" date="2018-05" db="EMBL/GenBank/DDBJ databases">
        <title>Genome sequencing and assembly of the regulated plant pathogen Lachnellula willkommii and related sister species for the development of diagnostic species identification markers.</title>
        <authorList>
            <person name="Giroux E."/>
            <person name="Bilodeau G."/>
        </authorList>
    </citation>
    <scope>NUCLEOTIDE SEQUENCE [LARGE SCALE GENOMIC DNA]</scope>
    <source>
        <strain evidence="6 7">CBS 197.66</strain>
    </source>
</reference>